<dbReference type="AlphaFoldDB" id="A0A6G0TC19"/>
<keyword evidence="1" id="KW-0812">Transmembrane</keyword>
<comment type="caution">
    <text evidence="4">The sequence shown here is derived from an EMBL/GenBank/DDBJ whole genome shotgun (WGS) entry which is preliminary data.</text>
</comment>
<gene>
    <name evidence="4" type="ORF">AGLY_011556</name>
</gene>
<evidence type="ECO:0000313" key="5">
    <source>
        <dbReference type="Proteomes" id="UP000475862"/>
    </source>
</evidence>
<name>A0A6G0TC19_APHGL</name>
<dbReference type="InterPro" id="IPR048365">
    <property type="entry name" value="TNP-like_RNaseH_N"/>
</dbReference>
<feature type="transmembrane region" description="Helical" evidence="1">
    <location>
        <begin position="146"/>
        <end position="169"/>
    </location>
</feature>
<evidence type="ECO:0000259" key="2">
    <source>
        <dbReference type="Pfam" id="PF21787"/>
    </source>
</evidence>
<organism evidence="4 5">
    <name type="scientific">Aphis glycines</name>
    <name type="common">Soybean aphid</name>
    <dbReference type="NCBI Taxonomy" id="307491"/>
    <lineage>
        <taxon>Eukaryota</taxon>
        <taxon>Metazoa</taxon>
        <taxon>Ecdysozoa</taxon>
        <taxon>Arthropoda</taxon>
        <taxon>Hexapoda</taxon>
        <taxon>Insecta</taxon>
        <taxon>Pterygota</taxon>
        <taxon>Neoptera</taxon>
        <taxon>Paraneoptera</taxon>
        <taxon>Hemiptera</taxon>
        <taxon>Sternorrhyncha</taxon>
        <taxon>Aphidomorpha</taxon>
        <taxon>Aphidoidea</taxon>
        <taxon>Aphididae</taxon>
        <taxon>Aphidini</taxon>
        <taxon>Aphis</taxon>
        <taxon>Aphis</taxon>
    </lineage>
</organism>
<feature type="transmembrane region" description="Helical" evidence="1">
    <location>
        <begin position="30"/>
        <end position="55"/>
    </location>
</feature>
<keyword evidence="5" id="KW-1185">Reference proteome</keyword>
<feature type="domain" description="Transposable element P transposase-like GTP-binding insertion" evidence="3">
    <location>
        <begin position="163"/>
        <end position="223"/>
    </location>
</feature>
<dbReference type="Proteomes" id="UP000475862">
    <property type="component" value="Unassembled WGS sequence"/>
</dbReference>
<feature type="domain" description="Transposable element P transposase-like RNase H" evidence="2">
    <location>
        <begin position="61"/>
        <end position="122"/>
    </location>
</feature>
<keyword evidence="1" id="KW-0472">Membrane</keyword>
<protein>
    <submittedName>
        <fullName evidence="4">Uncharacterized protein</fullName>
    </submittedName>
</protein>
<dbReference type="InterPro" id="IPR048366">
    <property type="entry name" value="TNP-like_GBD"/>
</dbReference>
<evidence type="ECO:0000256" key="1">
    <source>
        <dbReference type="SAM" id="Phobius"/>
    </source>
</evidence>
<sequence>MIGRLLKKCENDEFNSLSLSSLLTSEVSGFISSAGCVFFLFGCSMFGFITLSALVKMFGFYVGINERWKIPVVYVLVNHLNSSQKYELINQCLKLVFEAGLEVVSLTFDGCSSNINMAKQLGCNFNIETLKSEFEFKKDNSSIKKIYIFPDTAYMILTATIVQLINFSYLQKFLIFWKNEGLHLVNKLRKQYKMKVKLASQLLSKSVADALEFCKDVLHLDEF</sequence>
<evidence type="ECO:0000313" key="4">
    <source>
        <dbReference type="EMBL" id="KAE9530094.1"/>
    </source>
</evidence>
<evidence type="ECO:0000259" key="3">
    <source>
        <dbReference type="Pfam" id="PF21788"/>
    </source>
</evidence>
<dbReference type="OrthoDB" id="6627344at2759"/>
<accession>A0A6G0TC19</accession>
<proteinExistence type="predicted"/>
<reference evidence="4 5" key="1">
    <citation type="submission" date="2019-08" db="EMBL/GenBank/DDBJ databases">
        <title>The genome of the soybean aphid Biotype 1, its phylome, world population structure and adaptation to the North American continent.</title>
        <authorList>
            <person name="Giordano R."/>
            <person name="Donthu R.K."/>
            <person name="Hernandez A.G."/>
            <person name="Wright C.L."/>
            <person name="Zimin A.V."/>
        </authorList>
    </citation>
    <scope>NUCLEOTIDE SEQUENCE [LARGE SCALE GENOMIC DNA]</scope>
    <source>
        <tissue evidence="4">Whole aphids</tissue>
    </source>
</reference>
<dbReference type="Pfam" id="PF21788">
    <property type="entry name" value="TNP-like_GBD"/>
    <property type="match status" value="1"/>
</dbReference>
<dbReference type="Pfam" id="PF21787">
    <property type="entry name" value="TNP-like_RNaseH_N"/>
    <property type="match status" value="1"/>
</dbReference>
<keyword evidence="1" id="KW-1133">Transmembrane helix</keyword>
<dbReference type="EMBL" id="VYZN01000043">
    <property type="protein sequence ID" value="KAE9530094.1"/>
    <property type="molecule type" value="Genomic_DNA"/>
</dbReference>